<dbReference type="SUPFAM" id="SSF82282">
    <property type="entry name" value="Homocysteine S-methyltransferase"/>
    <property type="match status" value="1"/>
</dbReference>
<evidence type="ECO:0000313" key="10">
    <source>
        <dbReference type="EMBL" id="QQK78283.1"/>
    </source>
</evidence>
<evidence type="ECO:0000313" key="11">
    <source>
        <dbReference type="Proteomes" id="UP000595823"/>
    </source>
</evidence>
<keyword evidence="5 8" id="KW-0808">Transferase</keyword>
<evidence type="ECO:0000259" key="9">
    <source>
        <dbReference type="PROSITE" id="PS50970"/>
    </source>
</evidence>
<evidence type="ECO:0000256" key="3">
    <source>
        <dbReference type="ARBA" id="ARBA00022603"/>
    </source>
</evidence>
<keyword evidence="11" id="KW-1185">Reference proteome</keyword>
<sequence length="611" mass="66431">MKFLEKLKDEILIGDGAIGTLLYNRGYSGSIEDANRRAEDMVVSAHQEYIEAGANVIQSNTYAANQLKLDNYGLGQEAARINTLGVRLAKEAANGKKEVYVAGTIGGIRDGRASSFTNQDIKKATQSQAEALMAEDPDVILLETYYDLHELIQAVRIIKRLSPDMPVIGNVSLGDVGVLHGGIPINDALLRLLNEGADVVGINCRMGPAQTIASLEEVSVPEGTYLSAYPNASLPGIQDGRLVYQSNPDYFKNQAEEFRNQGVRLLGGCCGTTPEHIRSFKDKLQHQAPIVKARAKGSTVREQASAEVGNTIQLDKEDPSIIVELDPPKSLTKIDTFIQGAKALHEAGADAVTLADNSLATSRIDNLAASTLIKQQAGAHPLLHIACRDRNLIGMQSHLLGLHALGIRDVLAVTGDPTKVGDFPGATSVYDLTSFDLIRLIKSMNEGFSQSGRPLGLQTQFTVGAAFNPNVSSMEKAVKRLEKKIVAGADFVMTQPIYDVETLQRLKEATAHLDIPIYIGIMPLINERNAEFLHNEVPGIQLTEQVRERMAACRGDVQRGEEEGLAIAKELQVASLDLFGRLYLITPFLRYHITARLTSDVRSGSAQKIRF</sequence>
<comment type="pathway">
    <text evidence="2">One-carbon metabolism; tetrahydrofolate interconversion.</text>
</comment>
<gene>
    <name evidence="10" type="ORF">HUG15_10790</name>
</gene>
<dbReference type="EC" id="2.1.1.10" evidence="10"/>
<keyword evidence="4" id="KW-0285">Flavoprotein</keyword>
<dbReference type="Gene3D" id="3.20.20.330">
    <property type="entry name" value="Homocysteine-binding-like domain"/>
    <property type="match status" value="1"/>
</dbReference>
<feature type="binding site" evidence="8">
    <location>
        <position position="204"/>
    </location>
    <ligand>
        <name>Zn(2+)</name>
        <dbReference type="ChEBI" id="CHEBI:29105"/>
    </ligand>
</feature>
<keyword evidence="8" id="KW-0479">Metal-binding</keyword>
<feature type="binding site" evidence="8">
    <location>
        <position position="269"/>
    </location>
    <ligand>
        <name>Zn(2+)</name>
        <dbReference type="ChEBI" id="CHEBI:29105"/>
    </ligand>
</feature>
<dbReference type="InterPro" id="IPR036589">
    <property type="entry name" value="HCY_dom_sf"/>
</dbReference>
<proteinExistence type="predicted"/>
<dbReference type="InterPro" id="IPR003171">
    <property type="entry name" value="Mehydrof_redctse-like"/>
</dbReference>
<evidence type="ECO:0000256" key="5">
    <source>
        <dbReference type="ARBA" id="ARBA00022679"/>
    </source>
</evidence>
<dbReference type="GO" id="GO:0046872">
    <property type="term" value="F:metal ion binding"/>
    <property type="evidence" value="ECO:0007669"/>
    <property type="project" value="UniProtKB-KW"/>
</dbReference>
<dbReference type="RefSeq" id="WP_200128938.1">
    <property type="nucleotide sequence ID" value="NZ_CP054705.1"/>
</dbReference>
<dbReference type="GO" id="GO:0008168">
    <property type="term" value="F:methyltransferase activity"/>
    <property type="evidence" value="ECO:0007669"/>
    <property type="project" value="UniProtKB-UniRule"/>
</dbReference>
<evidence type="ECO:0000256" key="4">
    <source>
        <dbReference type="ARBA" id="ARBA00022630"/>
    </source>
</evidence>
<dbReference type="Proteomes" id="UP000595823">
    <property type="component" value="Chromosome"/>
</dbReference>
<dbReference type="NCBIfam" id="NF006396">
    <property type="entry name" value="PRK08645.1"/>
    <property type="match status" value="1"/>
</dbReference>
<organism evidence="10 11">
    <name type="scientific">Salicibibacter cibarius</name>
    <dbReference type="NCBI Taxonomy" id="2743000"/>
    <lineage>
        <taxon>Bacteria</taxon>
        <taxon>Bacillati</taxon>
        <taxon>Bacillota</taxon>
        <taxon>Bacilli</taxon>
        <taxon>Bacillales</taxon>
        <taxon>Bacillaceae</taxon>
        <taxon>Salicibibacter</taxon>
    </lineage>
</organism>
<protein>
    <submittedName>
        <fullName evidence="10">Bifunctional homocysteine S-methyltransferase/methylenetetrahydrofolate reductase</fullName>
        <ecNumber evidence="10">1.5.1.20</ecNumber>
        <ecNumber evidence="10">2.1.1.10</ecNumber>
    </submittedName>
</protein>
<dbReference type="GO" id="GO:0006555">
    <property type="term" value="P:methionine metabolic process"/>
    <property type="evidence" value="ECO:0007669"/>
    <property type="project" value="InterPro"/>
</dbReference>
<dbReference type="KEGG" id="scia:HUG15_10790"/>
<dbReference type="AlphaFoldDB" id="A0A7T6Z789"/>
<accession>A0A7T6Z789</accession>
<dbReference type="GO" id="GO:0032259">
    <property type="term" value="P:methylation"/>
    <property type="evidence" value="ECO:0007669"/>
    <property type="project" value="UniProtKB-KW"/>
</dbReference>
<dbReference type="SUPFAM" id="SSF51730">
    <property type="entry name" value="FAD-linked oxidoreductase"/>
    <property type="match status" value="1"/>
</dbReference>
<comment type="cofactor">
    <cofactor evidence="8">
        <name>Zn(2+)</name>
        <dbReference type="ChEBI" id="CHEBI:29105"/>
    </cofactor>
</comment>
<evidence type="ECO:0000256" key="8">
    <source>
        <dbReference type="PROSITE-ProRule" id="PRU00333"/>
    </source>
</evidence>
<dbReference type="PANTHER" id="PTHR11103">
    <property type="entry name" value="SLR1189 PROTEIN"/>
    <property type="match status" value="1"/>
</dbReference>
<keyword evidence="3 8" id="KW-0489">Methyltransferase</keyword>
<evidence type="ECO:0000256" key="1">
    <source>
        <dbReference type="ARBA" id="ARBA00001974"/>
    </source>
</evidence>
<dbReference type="Pfam" id="PF02574">
    <property type="entry name" value="S-methyl_trans"/>
    <property type="match status" value="1"/>
</dbReference>
<dbReference type="GO" id="GO:0035999">
    <property type="term" value="P:tetrahydrofolate interconversion"/>
    <property type="evidence" value="ECO:0007669"/>
    <property type="project" value="UniProtKB-UniPathway"/>
</dbReference>
<name>A0A7T6Z789_9BACI</name>
<feature type="domain" description="Hcy-binding" evidence="9">
    <location>
        <begin position="1"/>
        <end position="284"/>
    </location>
</feature>
<evidence type="ECO:0000256" key="6">
    <source>
        <dbReference type="ARBA" id="ARBA00022827"/>
    </source>
</evidence>
<keyword evidence="8" id="KW-0862">Zinc</keyword>
<keyword evidence="7 10" id="KW-0560">Oxidoreductase</keyword>
<dbReference type="InterPro" id="IPR003726">
    <property type="entry name" value="HCY_dom"/>
</dbReference>
<dbReference type="PROSITE" id="PS50970">
    <property type="entry name" value="HCY"/>
    <property type="match status" value="1"/>
</dbReference>
<dbReference type="InterPro" id="IPR029041">
    <property type="entry name" value="FAD-linked_oxidoreductase-like"/>
</dbReference>
<evidence type="ECO:0000256" key="7">
    <source>
        <dbReference type="ARBA" id="ARBA00023002"/>
    </source>
</evidence>
<dbReference type="EMBL" id="CP054705">
    <property type="protein sequence ID" value="QQK78283.1"/>
    <property type="molecule type" value="Genomic_DNA"/>
</dbReference>
<dbReference type="UniPathway" id="UPA00193"/>
<dbReference type="CDD" id="cd00537">
    <property type="entry name" value="MTHFR"/>
    <property type="match status" value="1"/>
</dbReference>
<dbReference type="Pfam" id="PF02219">
    <property type="entry name" value="MTHFR"/>
    <property type="match status" value="1"/>
</dbReference>
<dbReference type="GO" id="GO:0004489">
    <property type="term" value="F:methylenetetrahydrofolate reductase [NAD(P)H] activity"/>
    <property type="evidence" value="ECO:0007669"/>
    <property type="project" value="UniProtKB-EC"/>
</dbReference>
<comment type="cofactor">
    <cofactor evidence="1">
        <name>FAD</name>
        <dbReference type="ChEBI" id="CHEBI:57692"/>
    </cofactor>
</comment>
<keyword evidence="6" id="KW-0274">FAD</keyword>
<reference evidence="10 11" key="1">
    <citation type="submission" date="2020-06" db="EMBL/GenBank/DDBJ databases">
        <title>Genomic analysis of Salicibibacter sp. NKC5-3.</title>
        <authorList>
            <person name="Oh Y.J."/>
        </authorList>
    </citation>
    <scope>NUCLEOTIDE SEQUENCE [LARGE SCALE GENOMIC DNA]</scope>
    <source>
        <strain evidence="10 11">NKC5-3</strain>
    </source>
</reference>
<dbReference type="EC" id="1.5.1.20" evidence="10"/>
<evidence type="ECO:0000256" key="2">
    <source>
        <dbReference type="ARBA" id="ARBA00004777"/>
    </source>
</evidence>
<dbReference type="Gene3D" id="3.20.20.220">
    <property type="match status" value="1"/>
</dbReference>
<dbReference type="PANTHER" id="PTHR11103:SF18">
    <property type="entry name" value="SLR1189 PROTEIN"/>
    <property type="match status" value="1"/>
</dbReference>
<feature type="binding site" evidence="8">
    <location>
        <position position="270"/>
    </location>
    <ligand>
        <name>Zn(2+)</name>
        <dbReference type="ChEBI" id="CHEBI:29105"/>
    </ligand>
</feature>